<dbReference type="Pfam" id="PF01266">
    <property type="entry name" value="DAO"/>
    <property type="match status" value="1"/>
</dbReference>
<dbReference type="PROSITE" id="PS51257">
    <property type="entry name" value="PROKAR_LIPOPROTEIN"/>
    <property type="match status" value="1"/>
</dbReference>
<evidence type="ECO:0000313" key="4">
    <source>
        <dbReference type="Proteomes" id="UP001589799"/>
    </source>
</evidence>
<keyword evidence="1 3" id="KW-0560">Oxidoreductase</keyword>
<evidence type="ECO:0000313" key="3">
    <source>
        <dbReference type="EMBL" id="MFC0341895.1"/>
    </source>
</evidence>
<sequence length="346" mass="35853">MASRVTVIGAGIFGLSCAWECLKRGTQVRVIEAARIGAGSSGGTVGALAPHAPENWNAKKQMQLDALVAAEGWWAEIVKAGGIDPGYARTGRIQPVDPATLDRLRARIAAAAEVWPDPFRMELTDAPAGPLLPVSESGLYLNDNLTARLSPRPAGAALAAAIRARGGTIEENAGPQTPDTQEGPVIWATGAAGLTALSSDLGRSIGGGVKGQSALLAHAAPDAPQVFAEGLHIVPHADGTVAIGSTAERDFDDPTGIDAQIDALIERARTLCPALRDAPVIDRWAGVRPRAASRAPLLGPWPGRPGHFVANGGFKIGFGMAPAIAALMADLVLLEQDGIPDEFRLR</sequence>
<comment type="caution">
    <text evidence="3">The sequence shown here is derived from an EMBL/GenBank/DDBJ whole genome shotgun (WGS) entry which is preliminary data.</text>
</comment>
<organism evidence="3 4">
    <name type="scientific">Paracoccus niistensis</name>
    <dbReference type="NCBI Taxonomy" id="632935"/>
    <lineage>
        <taxon>Bacteria</taxon>
        <taxon>Pseudomonadati</taxon>
        <taxon>Pseudomonadota</taxon>
        <taxon>Alphaproteobacteria</taxon>
        <taxon>Rhodobacterales</taxon>
        <taxon>Paracoccaceae</taxon>
        <taxon>Paracoccus</taxon>
    </lineage>
</organism>
<dbReference type="PANTHER" id="PTHR13847:SF289">
    <property type="entry name" value="GLYCINE OXIDASE"/>
    <property type="match status" value="1"/>
</dbReference>
<dbReference type="PANTHER" id="PTHR13847">
    <property type="entry name" value="SARCOSINE DEHYDROGENASE-RELATED"/>
    <property type="match status" value="1"/>
</dbReference>
<dbReference type="GO" id="GO:0016491">
    <property type="term" value="F:oxidoreductase activity"/>
    <property type="evidence" value="ECO:0007669"/>
    <property type="project" value="UniProtKB-KW"/>
</dbReference>
<reference evidence="3 4" key="1">
    <citation type="submission" date="2024-09" db="EMBL/GenBank/DDBJ databases">
        <authorList>
            <person name="Sun Q."/>
            <person name="Mori K."/>
        </authorList>
    </citation>
    <scope>NUCLEOTIDE SEQUENCE [LARGE SCALE GENOMIC DNA]</scope>
    <source>
        <strain evidence="3 4">KCTC 22789</strain>
    </source>
</reference>
<proteinExistence type="predicted"/>
<accession>A0ABV6I6P0</accession>
<gene>
    <name evidence="3" type="ORF">ACFFII_14085</name>
</gene>
<dbReference type="EMBL" id="JBHLWE010000041">
    <property type="protein sequence ID" value="MFC0341895.1"/>
    <property type="molecule type" value="Genomic_DNA"/>
</dbReference>
<keyword evidence="4" id="KW-1185">Reference proteome</keyword>
<dbReference type="SUPFAM" id="SSF51971">
    <property type="entry name" value="Nucleotide-binding domain"/>
    <property type="match status" value="1"/>
</dbReference>
<name>A0ABV6I6P0_9RHOB</name>
<dbReference type="RefSeq" id="WP_377699503.1">
    <property type="nucleotide sequence ID" value="NZ_JBHLWE010000041.1"/>
</dbReference>
<protein>
    <submittedName>
        <fullName evidence="3">NAD(P)/FAD-dependent oxidoreductase</fullName>
        <ecNumber evidence="3">1.-.-.-</ecNumber>
    </submittedName>
</protein>
<evidence type="ECO:0000256" key="1">
    <source>
        <dbReference type="ARBA" id="ARBA00023002"/>
    </source>
</evidence>
<dbReference type="EC" id="1.-.-.-" evidence="3"/>
<dbReference type="InterPro" id="IPR006076">
    <property type="entry name" value="FAD-dep_OxRdtase"/>
</dbReference>
<dbReference type="Gene3D" id="3.50.50.60">
    <property type="entry name" value="FAD/NAD(P)-binding domain"/>
    <property type="match status" value="1"/>
</dbReference>
<dbReference type="Gene3D" id="3.30.9.10">
    <property type="entry name" value="D-Amino Acid Oxidase, subunit A, domain 2"/>
    <property type="match status" value="1"/>
</dbReference>
<dbReference type="InterPro" id="IPR036188">
    <property type="entry name" value="FAD/NAD-bd_sf"/>
</dbReference>
<evidence type="ECO:0000259" key="2">
    <source>
        <dbReference type="Pfam" id="PF01266"/>
    </source>
</evidence>
<feature type="domain" description="FAD dependent oxidoreductase" evidence="2">
    <location>
        <begin position="4"/>
        <end position="331"/>
    </location>
</feature>
<dbReference type="Proteomes" id="UP001589799">
    <property type="component" value="Unassembled WGS sequence"/>
</dbReference>